<feature type="domain" description="OmpA-like" evidence="2">
    <location>
        <begin position="30"/>
        <end position="146"/>
    </location>
</feature>
<reference evidence="3 4" key="1">
    <citation type="submission" date="2018-03" db="EMBL/GenBank/DDBJ databases">
        <title>The draft genome of Sphingosinicella sp. GL-C-18.</title>
        <authorList>
            <person name="Liu L."/>
            <person name="Li L."/>
            <person name="Liang L."/>
            <person name="Zhang X."/>
            <person name="Wang T."/>
        </authorList>
    </citation>
    <scope>NUCLEOTIDE SEQUENCE [LARGE SCALE GENOMIC DNA]</scope>
    <source>
        <strain evidence="3 4">GL-C-18</strain>
    </source>
</reference>
<dbReference type="SUPFAM" id="SSF103088">
    <property type="entry name" value="OmpA-like"/>
    <property type="match status" value="1"/>
</dbReference>
<dbReference type="PANTHER" id="PTHR30329">
    <property type="entry name" value="STATOR ELEMENT OF FLAGELLAR MOTOR COMPLEX"/>
    <property type="match status" value="1"/>
</dbReference>
<evidence type="ECO:0000256" key="1">
    <source>
        <dbReference type="PROSITE-ProRule" id="PRU00473"/>
    </source>
</evidence>
<protein>
    <recommendedName>
        <fullName evidence="2">OmpA-like domain-containing protein</fullName>
    </recommendedName>
</protein>
<dbReference type="InterPro" id="IPR036737">
    <property type="entry name" value="OmpA-like_sf"/>
</dbReference>
<keyword evidence="1" id="KW-0472">Membrane</keyword>
<keyword evidence="4" id="KW-1185">Reference proteome</keyword>
<name>A0A2P7QIW4_9SPHN</name>
<dbReference type="PROSITE" id="PS51123">
    <property type="entry name" value="OMPA_2"/>
    <property type="match status" value="1"/>
</dbReference>
<evidence type="ECO:0000313" key="3">
    <source>
        <dbReference type="EMBL" id="PSJ37886.1"/>
    </source>
</evidence>
<evidence type="ECO:0000259" key="2">
    <source>
        <dbReference type="PROSITE" id="PS51123"/>
    </source>
</evidence>
<dbReference type="EMBL" id="PXYI01000007">
    <property type="protein sequence ID" value="PSJ37886.1"/>
    <property type="molecule type" value="Genomic_DNA"/>
</dbReference>
<evidence type="ECO:0000313" key="4">
    <source>
        <dbReference type="Proteomes" id="UP000241167"/>
    </source>
</evidence>
<accession>A0A2P7QIW4</accession>
<comment type="caution">
    <text evidence="3">The sequence shown here is derived from an EMBL/GenBank/DDBJ whole genome shotgun (WGS) entry which is preliminary data.</text>
</comment>
<dbReference type="InterPro" id="IPR006665">
    <property type="entry name" value="OmpA-like"/>
</dbReference>
<gene>
    <name evidence="3" type="ORF">C7I55_19435</name>
</gene>
<organism evidence="3 4">
    <name type="scientific">Allosphingosinicella deserti</name>
    <dbReference type="NCBI Taxonomy" id="2116704"/>
    <lineage>
        <taxon>Bacteria</taxon>
        <taxon>Pseudomonadati</taxon>
        <taxon>Pseudomonadota</taxon>
        <taxon>Alphaproteobacteria</taxon>
        <taxon>Sphingomonadales</taxon>
        <taxon>Sphingomonadaceae</taxon>
        <taxon>Allosphingosinicella</taxon>
    </lineage>
</organism>
<dbReference type="GO" id="GO:0016020">
    <property type="term" value="C:membrane"/>
    <property type="evidence" value="ECO:0007669"/>
    <property type="project" value="UniProtKB-UniRule"/>
</dbReference>
<dbReference type="Pfam" id="PF00691">
    <property type="entry name" value="OmpA"/>
    <property type="match status" value="1"/>
</dbReference>
<dbReference type="PANTHER" id="PTHR30329:SF21">
    <property type="entry name" value="LIPOPROTEIN YIAD-RELATED"/>
    <property type="match status" value="1"/>
</dbReference>
<sequence>MMAALLMLLSAPAEPQENHSRGCSGFETPHGLVIVDRWAWAFFDPGSTHINDDGKAMLDKFASSYDAPATCPVVVSGHSDLAEAKRDDSSLSRLRAQTVASYLRDRGLTAPIRVEALGGKDLLVATPAGVSEPQNRFVQVWVDDSGSLPRSSDTR</sequence>
<dbReference type="InterPro" id="IPR050330">
    <property type="entry name" value="Bact_OuterMem_StrucFunc"/>
</dbReference>
<dbReference type="AlphaFoldDB" id="A0A2P7QIW4"/>
<dbReference type="Proteomes" id="UP000241167">
    <property type="component" value="Unassembled WGS sequence"/>
</dbReference>
<proteinExistence type="predicted"/>
<dbReference type="Gene3D" id="3.30.1330.60">
    <property type="entry name" value="OmpA-like domain"/>
    <property type="match status" value="1"/>
</dbReference>